<protein>
    <submittedName>
        <fullName evidence="3">SAF domain-containing protein</fullName>
    </submittedName>
</protein>
<evidence type="ECO:0000313" key="4">
    <source>
        <dbReference type="Proteomes" id="UP001550628"/>
    </source>
</evidence>
<dbReference type="RefSeq" id="WP_356957021.1">
    <property type="nucleotide sequence ID" value="NZ_JBEYBD010000008.1"/>
</dbReference>
<keyword evidence="4" id="KW-1185">Reference proteome</keyword>
<dbReference type="Gene3D" id="3.90.1210.10">
    <property type="entry name" value="Antifreeze-like/N-acetylneuraminic acid synthase C-terminal domain"/>
    <property type="match status" value="1"/>
</dbReference>
<accession>A0ABV2WP00</accession>
<evidence type="ECO:0000256" key="1">
    <source>
        <dbReference type="SAM" id="MobiDB-lite"/>
    </source>
</evidence>
<comment type="caution">
    <text evidence="3">The sequence shown here is derived from an EMBL/GenBank/DDBJ whole genome shotgun (WGS) entry which is preliminary data.</text>
</comment>
<name>A0ABV2WP00_9NOCA</name>
<gene>
    <name evidence="3" type="ORF">ABZ510_12245</name>
</gene>
<dbReference type="InterPro" id="IPR013974">
    <property type="entry name" value="SAF"/>
</dbReference>
<reference evidence="3 4" key="1">
    <citation type="submission" date="2024-06" db="EMBL/GenBank/DDBJ databases">
        <title>The Natural Products Discovery Center: Release of the First 8490 Sequenced Strains for Exploring Actinobacteria Biosynthetic Diversity.</title>
        <authorList>
            <person name="Kalkreuter E."/>
            <person name="Kautsar S.A."/>
            <person name="Yang D."/>
            <person name="Bader C.D."/>
            <person name="Teijaro C.N."/>
            <person name="Fluegel L."/>
            <person name="Davis C.M."/>
            <person name="Simpson J.R."/>
            <person name="Lauterbach L."/>
            <person name="Steele A.D."/>
            <person name="Gui C."/>
            <person name="Meng S."/>
            <person name="Li G."/>
            <person name="Viehrig K."/>
            <person name="Ye F."/>
            <person name="Su P."/>
            <person name="Kiefer A.F."/>
            <person name="Nichols A."/>
            <person name="Cepeda A.J."/>
            <person name="Yan W."/>
            <person name="Fan B."/>
            <person name="Jiang Y."/>
            <person name="Adhikari A."/>
            <person name="Zheng C.-J."/>
            <person name="Schuster L."/>
            <person name="Cowan T.M."/>
            <person name="Smanski M.J."/>
            <person name="Chevrette M.G."/>
            <person name="De Carvalho L.P.S."/>
            <person name="Shen B."/>
        </authorList>
    </citation>
    <scope>NUCLEOTIDE SEQUENCE [LARGE SCALE GENOMIC DNA]</scope>
    <source>
        <strain evidence="3 4">NPDC019708</strain>
    </source>
</reference>
<evidence type="ECO:0000313" key="3">
    <source>
        <dbReference type="EMBL" id="MEU1952626.1"/>
    </source>
</evidence>
<sequence length="231" mass="23787">MSRIRPPDRTSGGRRSSLGAGDTWRDAFADRPAWADGVLLRRVLAVLCALAAVTLFLRGDPAHARSSVVVASRDLPPGHLIAAADLRLASYPPDATPDGAAADPAPLLGAVLTAALRAGEVLTDVRVVGPRLAEAATGRPDARIVPVRLADTAITEILRAGDRVDVVAAGTEDPALAQTLAVDAAVVLVSGPPADSGNRHTERVVLVAMDARRAAIVAAASLHSALTVIFH</sequence>
<dbReference type="Pfam" id="PF08666">
    <property type="entry name" value="SAF"/>
    <property type="match status" value="1"/>
</dbReference>
<dbReference type="EMBL" id="JBEYBF010000007">
    <property type="protein sequence ID" value="MEU1952626.1"/>
    <property type="molecule type" value="Genomic_DNA"/>
</dbReference>
<dbReference type="Proteomes" id="UP001550628">
    <property type="component" value="Unassembled WGS sequence"/>
</dbReference>
<feature type="domain" description="SAF" evidence="2">
    <location>
        <begin position="66"/>
        <end position="128"/>
    </location>
</feature>
<feature type="region of interest" description="Disordered" evidence="1">
    <location>
        <begin position="1"/>
        <end position="21"/>
    </location>
</feature>
<dbReference type="SMART" id="SM00858">
    <property type="entry name" value="SAF"/>
    <property type="match status" value="1"/>
</dbReference>
<dbReference type="CDD" id="cd11614">
    <property type="entry name" value="SAF_CpaB_FlgA_like"/>
    <property type="match status" value="1"/>
</dbReference>
<organism evidence="3 4">
    <name type="scientific">Nocardia rhamnosiphila</name>
    <dbReference type="NCBI Taxonomy" id="426716"/>
    <lineage>
        <taxon>Bacteria</taxon>
        <taxon>Bacillati</taxon>
        <taxon>Actinomycetota</taxon>
        <taxon>Actinomycetes</taxon>
        <taxon>Mycobacteriales</taxon>
        <taxon>Nocardiaceae</taxon>
        <taxon>Nocardia</taxon>
    </lineage>
</organism>
<proteinExistence type="predicted"/>
<evidence type="ECO:0000259" key="2">
    <source>
        <dbReference type="SMART" id="SM00858"/>
    </source>
</evidence>